<keyword evidence="5" id="KW-0114">cAMP</keyword>
<dbReference type="AlphaFoldDB" id="F7H1A7"/>
<name>F7H1A7_MACMU</name>
<evidence type="ECO:0000313" key="9">
    <source>
        <dbReference type="Ensembl" id="ENSMMUP00000012191.4"/>
    </source>
</evidence>
<dbReference type="PROSITE" id="PS50042">
    <property type="entry name" value="CNMP_BINDING_3"/>
    <property type="match status" value="1"/>
</dbReference>
<dbReference type="FunFam" id="2.60.120.10:FF:000083">
    <property type="entry name" value="Cyclic nucleotide binding domain containing 2"/>
    <property type="match status" value="1"/>
</dbReference>
<dbReference type="Bgee" id="ENSMMUG00000009307">
    <property type="expression patterns" value="Expressed in spermatid and 7 other cell types or tissues"/>
</dbReference>
<evidence type="ECO:0000256" key="6">
    <source>
        <dbReference type="ARBA" id="ARBA00059651"/>
    </source>
</evidence>
<evidence type="ECO:0000256" key="3">
    <source>
        <dbReference type="ARBA" id="ARBA00022566"/>
    </source>
</evidence>
<dbReference type="InterPro" id="IPR018490">
    <property type="entry name" value="cNMP-bd_dom_sf"/>
</dbReference>
<dbReference type="HOGENOM" id="CLU_033437_0_0_1"/>
<dbReference type="PaxDb" id="9544-ENSMMUP00000012191"/>
<evidence type="ECO:0000256" key="5">
    <source>
        <dbReference type="ARBA" id="ARBA00023149"/>
    </source>
</evidence>
<dbReference type="GO" id="GO:0005829">
    <property type="term" value="C:cytosol"/>
    <property type="evidence" value="ECO:0007669"/>
    <property type="project" value="UniProtKB-SubCell"/>
</dbReference>
<comment type="function">
    <text evidence="6">Essential for male fertility. Plays an important role in spermatogenesis and regulates sperm motility by controlling the development of the flagellar bending of sperm.</text>
</comment>
<evidence type="ECO:0000259" key="8">
    <source>
        <dbReference type="PROSITE" id="PS50042"/>
    </source>
</evidence>
<dbReference type="SMART" id="SM00100">
    <property type="entry name" value="cNMP"/>
    <property type="match status" value="1"/>
</dbReference>
<keyword evidence="3" id="KW-0116">cAMP-binding</keyword>
<reference evidence="9" key="4">
    <citation type="submission" date="2025-09" db="UniProtKB">
        <authorList>
            <consortium name="Ensembl"/>
        </authorList>
    </citation>
    <scope>IDENTIFICATION</scope>
    <source>
        <strain evidence="9">17573</strain>
    </source>
</reference>
<evidence type="ECO:0000256" key="1">
    <source>
        <dbReference type="ARBA" id="ARBA00004514"/>
    </source>
</evidence>
<evidence type="ECO:0000256" key="4">
    <source>
        <dbReference type="ARBA" id="ARBA00022741"/>
    </source>
</evidence>
<dbReference type="Pfam" id="PF00027">
    <property type="entry name" value="cNMP_binding"/>
    <property type="match status" value="1"/>
</dbReference>
<dbReference type="PROSITE" id="PS00888">
    <property type="entry name" value="CNMP_BINDING_1"/>
    <property type="match status" value="1"/>
</dbReference>
<dbReference type="InParanoid" id="F7H1A7"/>
<dbReference type="PANTHER" id="PTHR23011">
    <property type="entry name" value="CYCLIC NUCLEOTIDE-BINDING DOMAIN CONTAINING PROTEIN"/>
    <property type="match status" value="1"/>
</dbReference>
<comment type="subcellular location">
    <subcellularLocation>
        <location evidence="1">Cytoplasm</location>
        <location evidence="1">Cytosol</location>
    </subcellularLocation>
</comment>
<dbReference type="FunFam" id="2.60.120.10:FF:000111">
    <property type="entry name" value="Cyclic nucleotide binding domain containing 2"/>
    <property type="match status" value="1"/>
</dbReference>
<evidence type="ECO:0000256" key="7">
    <source>
        <dbReference type="ARBA" id="ARBA00072573"/>
    </source>
</evidence>
<dbReference type="VEuPathDB" id="HostDB:ENSMMUG00000009307"/>
<sequence length="532" mass="62852">MRRYMVTYAWQLLKKELGLYQFATDIIVMIRVCKMFRQGLRGFREYQIIESAHWKHPIFSFWDKKIQSRVTFDTMDFIAEEGHFPPKAIQIMQKKPSWRTEDEIQTVCNILQVLDSYRNYAEPLQLLLAKVMRFERFGRRRVIIKKGQKGNSFYFIYLGTVAITNDEDGSSAFLDPHPKLLQKGSCFGETDILHASLRRSTIVCMEETEFLVVDREDFFANKLDQEVQKDAQYRFEFFRKMDLFASWSDEKLWQLVNMSKIERFSYGQLISKDFGESSFIMFISKGSCEVLRLLDLGASPSYHRWVWQHLELIDDRPLKTHLREYSPMERFKEFQIKSYPLQDFSSLKLLHLKKAWGLQGTSFSRKIGTSGDTLPKMLGPKIAFLPEGECDTRPLILMSLGNELIRIRKEIFYELIDNDDEMIKKLLKLNIAFPSDEDMCQKFLQENSWNIFRKDLLRLLVEPRQSPPFPPIRPKKKEIYNPKSVVLDLCSINKTTKPRYPIFMAPQKYLPPLRIVQAIKAPRYKIQELLPQ</sequence>
<accession>F7H1A7</accession>
<dbReference type="InterPro" id="IPR014710">
    <property type="entry name" value="RmlC-like_jellyroll"/>
</dbReference>
<protein>
    <recommendedName>
        <fullName evidence="7">Cyclic nucleotide-binding domain-containing protein 2</fullName>
    </recommendedName>
</protein>
<evidence type="ECO:0000256" key="2">
    <source>
        <dbReference type="ARBA" id="ARBA00022490"/>
    </source>
</evidence>
<evidence type="ECO:0000313" key="11">
    <source>
        <dbReference type="VGNC" id="VGNC:71182"/>
    </source>
</evidence>
<dbReference type="PANTHER" id="PTHR23011:SF43">
    <property type="entry name" value="CYCLIC NUCLEOTIDE-BINDING DOMAIN-CONTAINING PROTEIN 2"/>
    <property type="match status" value="1"/>
</dbReference>
<dbReference type="CDD" id="cd00038">
    <property type="entry name" value="CAP_ED"/>
    <property type="match status" value="1"/>
</dbReference>
<dbReference type="GO" id="GO:0007283">
    <property type="term" value="P:spermatogenesis"/>
    <property type="evidence" value="ECO:0000318"/>
    <property type="project" value="GO_Central"/>
</dbReference>
<organism evidence="9 10">
    <name type="scientific">Macaca mulatta</name>
    <name type="common">Rhesus macaque</name>
    <dbReference type="NCBI Taxonomy" id="9544"/>
    <lineage>
        <taxon>Eukaryota</taxon>
        <taxon>Metazoa</taxon>
        <taxon>Chordata</taxon>
        <taxon>Craniata</taxon>
        <taxon>Vertebrata</taxon>
        <taxon>Euteleostomi</taxon>
        <taxon>Mammalia</taxon>
        <taxon>Eutheria</taxon>
        <taxon>Euarchontoglires</taxon>
        <taxon>Primates</taxon>
        <taxon>Haplorrhini</taxon>
        <taxon>Catarrhini</taxon>
        <taxon>Cercopithecidae</taxon>
        <taxon>Cercopithecinae</taxon>
        <taxon>Macaca</taxon>
    </lineage>
</organism>
<evidence type="ECO:0000313" key="10">
    <source>
        <dbReference type="Proteomes" id="UP000006718"/>
    </source>
</evidence>
<proteinExistence type="predicted"/>
<dbReference type="GeneTree" id="ENSGT00390000003964"/>
<dbReference type="GO" id="GO:0030552">
    <property type="term" value="F:cAMP binding"/>
    <property type="evidence" value="ECO:0000318"/>
    <property type="project" value="GO_Central"/>
</dbReference>
<dbReference type="Ensembl" id="ENSMMUT00000013007.4">
    <property type="protein sequence ID" value="ENSMMUP00000012191.4"/>
    <property type="gene ID" value="ENSMMUG00000009307.4"/>
</dbReference>
<dbReference type="FunCoup" id="F7H1A7">
    <property type="interactions" value="70"/>
</dbReference>
<reference evidence="10" key="1">
    <citation type="journal article" date="2007" name="Science">
        <title>Evolutionary and biomedical insights from the rhesus macaque genome.</title>
        <authorList>
            <person name="Gibbs R.A."/>
            <person name="Rogers J."/>
            <person name="Katze M.G."/>
            <person name="Bumgarner R."/>
            <person name="Weinstock G.M."/>
            <person name="Mardis E.R."/>
            <person name="Remington K.A."/>
            <person name="Strausberg R.L."/>
            <person name="Venter J.C."/>
            <person name="Wilson R.K."/>
            <person name="Batzer M.A."/>
            <person name="Bustamante C.D."/>
            <person name="Eichler E.E."/>
            <person name="Hahn M.W."/>
            <person name="Hardison R.C."/>
            <person name="Makova K.D."/>
            <person name="Miller W."/>
            <person name="Milosavljevic A."/>
            <person name="Palermo R.E."/>
            <person name="Siepel A."/>
            <person name="Sikela J.M."/>
            <person name="Attaway T."/>
            <person name="Bell S."/>
            <person name="Bernard K.E."/>
            <person name="Buhay C.J."/>
            <person name="Chandrabose M.N."/>
            <person name="Dao M."/>
            <person name="Davis C."/>
            <person name="Delehaunty K.D."/>
            <person name="Ding Y."/>
            <person name="Dinh H.H."/>
            <person name="Dugan-Rocha S."/>
            <person name="Fulton L.A."/>
            <person name="Gabisi R.A."/>
            <person name="Garner T.T."/>
            <person name="Godfrey J."/>
            <person name="Hawes A.C."/>
            <person name="Hernandez J."/>
            <person name="Hines S."/>
            <person name="Holder M."/>
            <person name="Hume J."/>
            <person name="Jhangiani S.N."/>
            <person name="Joshi V."/>
            <person name="Khan Z.M."/>
            <person name="Kirkness E.F."/>
            <person name="Cree A."/>
            <person name="Fowler R.G."/>
            <person name="Lee S."/>
            <person name="Lewis L.R."/>
            <person name="Li Z."/>
            <person name="Liu Y.-S."/>
            <person name="Moore S.M."/>
            <person name="Muzny D."/>
            <person name="Nazareth L.V."/>
            <person name="Ngo D.N."/>
            <person name="Okwuonu G.O."/>
            <person name="Pai G."/>
            <person name="Parker D."/>
            <person name="Paul H.A."/>
            <person name="Pfannkoch C."/>
            <person name="Pohl C.S."/>
            <person name="Rogers Y.-H.C."/>
            <person name="Ruiz S.J."/>
            <person name="Sabo A."/>
            <person name="Santibanez J."/>
            <person name="Schneider B.W."/>
            <person name="Smith S.M."/>
            <person name="Sodergren E."/>
            <person name="Svatek A.F."/>
            <person name="Utterback T.R."/>
            <person name="Vattathil S."/>
            <person name="Warren W."/>
            <person name="White C.S."/>
            <person name="Chinwalla A.T."/>
            <person name="Feng Y."/>
            <person name="Halpern A.L."/>
            <person name="Hillier L.W."/>
            <person name="Huang X."/>
            <person name="Minx P."/>
            <person name="Nelson J.O."/>
            <person name="Pepin K.H."/>
            <person name="Qin X."/>
            <person name="Sutton G.G."/>
            <person name="Venter E."/>
            <person name="Walenz B.P."/>
            <person name="Wallis J.W."/>
            <person name="Worley K.C."/>
            <person name="Yang S.-P."/>
            <person name="Jones S.M."/>
            <person name="Marra M.A."/>
            <person name="Rocchi M."/>
            <person name="Schein J.E."/>
            <person name="Baertsch R."/>
            <person name="Clarke L."/>
            <person name="Csuros M."/>
            <person name="Glasscock J."/>
            <person name="Harris R.A."/>
            <person name="Havlak P."/>
            <person name="Jackson A.R."/>
            <person name="Jiang H."/>
            <person name="Liu Y."/>
            <person name="Messina D.N."/>
            <person name="Shen Y."/>
            <person name="Song H.X.-Z."/>
            <person name="Wylie T."/>
            <person name="Zhang L."/>
            <person name="Birney E."/>
            <person name="Han K."/>
            <person name="Konkel M.K."/>
            <person name="Lee J."/>
            <person name="Smit A.F.A."/>
            <person name="Ullmer B."/>
            <person name="Wang H."/>
            <person name="Xing J."/>
            <person name="Burhans R."/>
            <person name="Cheng Z."/>
            <person name="Karro J.E."/>
            <person name="Ma J."/>
            <person name="Raney B."/>
            <person name="She X."/>
            <person name="Cox M.J."/>
            <person name="Demuth J.P."/>
            <person name="Dumas L.J."/>
            <person name="Han S.-G."/>
            <person name="Hopkins J."/>
            <person name="Karimpour-Fard A."/>
            <person name="Kim Y.H."/>
            <person name="Pollack J.R."/>
            <person name="Vinar T."/>
            <person name="Addo-Quaye C."/>
            <person name="Degenhardt J."/>
            <person name="Denby A."/>
            <person name="Hubisz M.J."/>
            <person name="Indap A."/>
            <person name="Kosiol C."/>
            <person name="Lahn B.T."/>
            <person name="Lawson H.A."/>
            <person name="Marklein A."/>
            <person name="Nielsen R."/>
            <person name="Vallender E.J."/>
            <person name="Clark A.G."/>
            <person name="Ferguson B."/>
            <person name="Hernandez R.D."/>
            <person name="Hirani K."/>
            <person name="Kehrer-Sawatzki H."/>
            <person name="Kolb J."/>
            <person name="Patil S."/>
            <person name="Pu L.-L."/>
            <person name="Ren Y."/>
            <person name="Smith D.G."/>
            <person name="Wheeler D.A."/>
            <person name="Schenck I."/>
            <person name="Ball E.V."/>
            <person name="Chen R."/>
            <person name="Cooper D.N."/>
            <person name="Giardine B."/>
            <person name="Hsu F."/>
            <person name="Kent W.J."/>
            <person name="Lesk A."/>
            <person name="Nelson D.L."/>
            <person name="O'brien W.E."/>
            <person name="Pruefer K."/>
            <person name="Stenson P.D."/>
            <person name="Wallace J.C."/>
            <person name="Ke H."/>
            <person name="Liu X.-M."/>
            <person name="Wang P."/>
            <person name="Xiang A.P."/>
            <person name="Yang F."/>
            <person name="Barber G.P."/>
            <person name="Haussler D."/>
            <person name="Karolchik D."/>
            <person name="Kern A.D."/>
            <person name="Kuhn R.M."/>
            <person name="Smith K.E."/>
            <person name="Zwieg A.S."/>
        </authorList>
    </citation>
    <scope>NUCLEOTIDE SEQUENCE [LARGE SCALE GENOMIC DNA]</scope>
    <source>
        <strain evidence="10">17573</strain>
    </source>
</reference>
<dbReference type="SUPFAM" id="SSF51206">
    <property type="entry name" value="cAMP-binding domain-like"/>
    <property type="match status" value="2"/>
</dbReference>
<dbReference type="InterPro" id="IPR018488">
    <property type="entry name" value="cNMP-bd_CS"/>
</dbReference>
<dbReference type="eggNOG" id="KOG1113">
    <property type="taxonomic scope" value="Eukaryota"/>
</dbReference>
<dbReference type="VGNC" id="VGNC:71182">
    <property type="gene designation" value="CNBD2"/>
</dbReference>
<gene>
    <name evidence="9 11" type="primary">CNBD2</name>
</gene>
<reference evidence="9" key="2">
    <citation type="submission" date="2019-01" db="EMBL/GenBank/DDBJ databases">
        <authorList>
            <person name="Graves T."/>
            <person name="Eichler E.E."/>
            <person name="Wilson R.K."/>
        </authorList>
    </citation>
    <scope>NUCLEOTIDE SEQUENCE [LARGE SCALE GENOMIC DNA]</scope>
    <source>
        <strain evidence="9">17573</strain>
    </source>
</reference>
<keyword evidence="4" id="KW-0547">Nucleotide-binding</keyword>
<dbReference type="Proteomes" id="UP000006718">
    <property type="component" value="Chromosome 10"/>
</dbReference>
<feature type="domain" description="Cyclic nucleotide-binding" evidence="8">
    <location>
        <begin position="116"/>
        <end position="218"/>
    </location>
</feature>
<dbReference type="Gene3D" id="2.60.120.10">
    <property type="entry name" value="Jelly Rolls"/>
    <property type="match status" value="2"/>
</dbReference>
<keyword evidence="10" id="KW-1185">Reference proteome</keyword>
<keyword evidence="2" id="KW-0963">Cytoplasm</keyword>
<dbReference type="InterPro" id="IPR000595">
    <property type="entry name" value="cNMP-bd_dom"/>
</dbReference>
<dbReference type="OMA" id="KTTKPCY"/>
<dbReference type="STRING" id="9544.ENSMMUP00000012191"/>
<reference evidence="9" key="3">
    <citation type="submission" date="2025-08" db="UniProtKB">
        <authorList>
            <consortium name="Ensembl"/>
        </authorList>
    </citation>
    <scope>IDENTIFICATION</scope>
    <source>
        <strain evidence="9">17573</strain>
    </source>
</reference>